<dbReference type="Proteomes" id="UP001596408">
    <property type="component" value="Unassembled WGS sequence"/>
</dbReference>
<reference evidence="2 3" key="1">
    <citation type="journal article" date="2019" name="Int. J. Syst. Evol. Microbiol.">
        <title>The Global Catalogue of Microorganisms (GCM) 10K type strain sequencing project: providing services to taxonomists for standard genome sequencing and annotation.</title>
        <authorList>
            <consortium name="The Broad Institute Genomics Platform"/>
            <consortium name="The Broad Institute Genome Sequencing Center for Infectious Disease"/>
            <person name="Wu L."/>
            <person name="Ma J."/>
        </authorList>
    </citation>
    <scope>NUCLEOTIDE SEQUENCE [LARGE SCALE GENOMIC DNA]</scope>
    <source>
        <strain evidence="2 3">YIM 94188</strain>
    </source>
</reference>
<dbReference type="RefSeq" id="WP_379696768.1">
    <property type="nucleotide sequence ID" value="NZ_JBHSXH010000015.1"/>
</dbReference>
<protein>
    <recommendedName>
        <fullName evidence="1">DUF8048 domain-containing protein</fullName>
    </recommendedName>
</protein>
<keyword evidence="3" id="KW-1185">Reference proteome</keyword>
<evidence type="ECO:0000313" key="3">
    <source>
        <dbReference type="Proteomes" id="UP001596408"/>
    </source>
</evidence>
<accession>A0ABD5U2I7</accession>
<dbReference type="Pfam" id="PF26222">
    <property type="entry name" value="DUF8048"/>
    <property type="match status" value="1"/>
</dbReference>
<evidence type="ECO:0000313" key="2">
    <source>
        <dbReference type="EMBL" id="MFC6825927.1"/>
    </source>
</evidence>
<evidence type="ECO:0000259" key="1">
    <source>
        <dbReference type="Pfam" id="PF26222"/>
    </source>
</evidence>
<dbReference type="InterPro" id="IPR058361">
    <property type="entry name" value="DUF8048"/>
</dbReference>
<comment type="caution">
    <text evidence="2">The sequence shown here is derived from an EMBL/GenBank/DDBJ whole genome shotgun (WGS) entry which is preliminary data.</text>
</comment>
<name>A0ABD5U2I7_9EURY</name>
<proteinExistence type="predicted"/>
<organism evidence="2 3">
    <name type="scientific">Halopelagius fulvigenes</name>
    <dbReference type="NCBI Taxonomy" id="1198324"/>
    <lineage>
        <taxon>Archaea</taxon>
        <taxon>Methanobacteriati</taxon>
        <taxon>Methanobacteriota</taxon>
        <taxon>Stenosarchaea group</taxon>
        <taxon>Halobacteria</taxon>
        <taxon>Halobacteriales</taxon>
        <taxon>Haloferacaceae</taxon>
    </lineage>
</organism>
<feature type="domain" description="DUF8048" evidence="1">
    <location>
        <begin position="12"/>
        <end position="115"/>
    </location>
</feature>
<gene>
    <name evidence="2" type="ORF">ACFQEV_13115</name>
</gene>
<dbReference type="EMBL" id="JBHSXH010000015">
    <property type="protein sequence ID" value="MFC6825927.1"/>
    <property type="molecule type" value="Genomic_DNA"/>
</dbReference>
<dbReference type="AlphaFoldDB" id="A0ABD5U2I7"/>
<sequence>MMTRDERDPLAVFDDDVVSRTAEEAGVGADRLRSVARSHQRTVRDLPGVEDIVYEWRRSLPGNPLVERRTEAYYLAVDATVWGEYGEALSLPLDEFDALRALHENQLAATLGSEAVPDDGRLPLVLTRP</sequence>